<accession>A0ACB8S0V1</accession>
<gene>
    <name evidence="1" type="ORF">FA95DRAFT_1556434</name>
</gene>
<keyword evidence="2" id="KW-1185">Reference proteome</keyword>
<reference evidence="1" key="2">
    <citation type="journal article" date="2022" name="New Phytol.">
        <title>Evolutionary transition to the ectomycorrhizal habit in the genomes of a hyperdiverse lineage of mushroom-forming fungi.</title>
        <authorList>
            <person name="Looney B."/>
            <person name="Miyauchi S."/>
            <person name="Morin E."/>
            <person name="Drula E."/>
            <person name="Courty P.E."/>
            <person name="Kohler A."/>
            <person name="Kuo A."/>
            <person name="LaButti K."/>
            <person name="Pangilinan J."/>
            <person name="Lipzen A."/>
            <person name="Riley R."/>
            <person name="Andreopoulos W."/>
            <person name="He G."/>
            <person name="Johnson J."/>
            <person name="Nolan M."/>
            <person name="Tritt A."/>
            <person name="Barry K.W."/>
            <person name="Grigoriev I.V."/>
            <person name="Nagy L.G."/>
            <person name="Hibbett D."/>
            <person name="Henrissat B."/>
            <person name="Matheny P.B."/>
            <person name="Labbe J."/>
            <person name="Martin F.M."/>
        </authorList>
    </citation>
    <scope>NUCLEOTIDE SEQUENCE</scope>
    <source>
        <strain evidence="1">FP105234-sp</strain>
    </source>
</reference>
<proteinExistence type="predicted"/>
<dbReference type="EMBL" id="MU275869">
    <property type="protein sequence ID" value="KAI0049747.1"/>
    <property type="molecule type" value="Genomic_DNA"/>
</dbReference>
<sequence>MRCRPVVLLLVLSAGAYAAQQCRLVLSGDLDVPQPTPTIPSNGTDTNPTDSSNSGSPGTSSRTSSSSSAATPTSTPFTAFKYGSQPIRGVNLGGWFVLEPWITPSIFQNTNNSAIIDEYTFGKMLDNTTANAILTQHWETWITEDDFIAIAAAGLTHVRIPIGYWSIPTAASSSFPPYIPGAYPYLLQAISWARAHNIHVIIDLHGAPGSQNGYDNSGQRTGSPQWALSQSNIQGTLDAIGVLAGLSVDAVELLNEVGGFLGSAWDTAARQLWQNGYQLVKQTGGSNMMVVIGDAFEGPEAWVGFLPYNTSPGTIMDYHEYQIFSDTELARSQDEHISFACTLIPRLQTLANSTMWTVSGEWSTAITDCAQWLNGRGVGSRWDGSYGDGAPAFGSCTGYTGDYSTFSDSYMAYLRKYWEVQVEIGEAVDGWIYWTWKTESADDWSYQKGLEGGWIPQDPSDRLYPGLCTGNTTGS</sequence>
<dbReference type="Proteomes" id="UP000814033">
    <property type="component" value="Unassembled WGS sequence"/>
</dbReference>
<reference evidence="1" key="1">
    <citation type="submission" date="2021-02" db="EMBL/GenBank/DDBJ databases">
        <authorList>
            <consortium name="DOE Joint Genome Institute"/>
            <person name="Ahrendt S."/>
            <person name="Looney B.P."/>
            <person name="Miyauchi S."/>
            <person name="Morin E."/>
            <person name="Drula E."/>
            <person name="Courty P.E."/>
            <person name="Chicoki N."/>
            <person name="Fauchery L."/>
            <person name="Kohler A."/>
            <person name="Kuo A."/>
            <person name="Labutti K."/>
            <person name="Pangilinan J."/>
            <person name="Lipzen A."/>
            <person name="Riley R."/>
            <person name="Andreopoulos W."/>
            <person name="He G."/>
            <person name="Johnson J."/>
            <person name="Barry K.W."/>
            <person name="Grigoriev I.V."/>
            <person name="Nagy L."/>
            <person name="Hibbett D."/>
            <person name="Henrissat B."/>
            <person name="Matheny P.B."/>
            <person name="Labbe J."/>
            <person name="Martin F."/>
        </authorList>
    </citation>
    <scope>NUCLEOTIDE SEQUENCE</scope>
    <source>
        <strain evidence="1">FP105234-sp</strain>
    </source>
</reference>
<comment type="caution">
    <text evidence="1">The sequence shown here is derived from an EMBL/GenBank/DDBJ whole genome shotgun (WGS) entry which is preliminary data.</text>
</comment>
<evidence type="ECO:0000313" key="1">
    <source>
        <dbReference type="EMBL" id="KAI0049747.1"/>
    </source>
</evidence>
<organism evidence="1 2">
    <name type="scientific">Auriscalpium vulgare</name>
    <dbReference type="NCBI Taxonomy" id="40419"/>
    <lineage>
        <taxon>Eukaryota</taxon>
        <taxon>Fungi</taxon>
        <taxon>Dikarya</taxon>
        <taxon>Basidiomycota</taxon>
        <taxon>Agaricomycotina</taxon>
        <taxon>Agaricomycetes</taxon>
        <taxon>Russulales</taxon>
        <taxon>Auriscalpiaceae</taxon>
        <taxon>Auriscalpium</taxon>
    </lineage>
</organism>
<keyword evidence="1" id="KW-0378">Hydrolase</keyword>
<protein>
    <submittedName>
        <fullName evidence="1">Glycoside hydrolase family 5 protein</fullName>
    </submittedName>
</protein>
<name>A0ACB8S0V1_9AGAM</name>
<evidence type="ECO:0000313" key="2">
    <source>
        <dbReference type="Proteomes" id="UP000814033"/>
    </source>
</evidence>